<dbReference type="InterPro" id="IPR042100">
    <property type="entry name" value="Bug_dom1"/>
</dbReference>
<evidence type="ECO:0000313" key="2">
    <source>
        <dbReference type="Proteomes" id="UP000529637"/>
    </source>
</evidence>
<keyword evidence="2" id="KW-1185">Reference proteome</keyword>
<proteinExistence type="predicted"/>
<accession>A0A7Y6TXU0</accession>
<protein>
    <recommendedName>
        <fullName evidence="3">Tripartite tricarboxylate transporter family receptor</fullName>
    </recommendedName>
</protein>
<dbReference type="Gene3D" id="3.40.190.150">
    <property type="entry name" value="Bordetella uptake gene, domain 1"/>
    <property type="match status" value="1"/>
</dbReference>
<dbReference type="Proteomes" id="UP000529637">
    <property type="component" value="Unassembled WGS sequence"/>
</dbReference>
<reference evidence="1 2" key="1">
    <citation type="submission" date="2020-06" db="EMBL/GenBank/DDBJ databases">
        <title>Schlegella sp. ID0723 isolated from air conditioner.</title>
        <authorList>
            <person name="Kim D.Y."/>
            <person name="Kim D.-U."/>
        </authorList>
    </citation>
    <scope>NUCLEOTIDE SEQUENCE [LARGE SCALE GENOMIC DNA]</scope>
    <source>
        <strain evidence="1 2">ID0723</strain>
    </source>
</reference>
<gene>
    <name evidence="1" type="ORF">HQN59_16680</name>
</gene>
<name>A0A7Y6TXU0_9BURK</name>
<dbReference type="EMBL" id="JABWMJ010000008">
    <property type="protein sequence ID" value="NUZ07401.1"/>
    <property type="molecule type" value="Genomic_DNA"/>
</dbReference>
<organism evidence="1 2">
    <name type="scientific">Piscinibacter koreensis</name>
    <dbReference type="NCBI Taxonomy" id="2742824"/>
    <lineage>
        <taxon>Bacteria</taxon>
        <taxon>Pseudomonadati</taxon>
        <taxon>Pseudomonadota</taxon>
        <taxon>Betaproteobacteria</taxon>
        <taxon>Burkholderiales</taxon>
        <taxon>Sphaerotilaceae</taxon>
        <taxon>Piscinibacter</taxon>
    </lineage>
</organism>
<dbReference type="AlphaFoldDB" id="A0A7Y6TXU0"/>
<evidence type="ECO:0008006" key="3">
    <source>
        <dbReference type="Google" id="ProtNLM"/>
    </source>
</evidence>
<comment type="caution">
    <text evidence="1">The sequence shown here is derived from an EMBL/GenBank/DDBJ whole genome shotgun (WGS) entry which is preliminary data.</text>
</comment>
<sequence>MQTVLSLVGRAGTPRPILDKLAQAVTRGLQADGMRQTLLAKGVEPVGGTPEQFANFMSGEMRRYAAAASAAGLQRE</sequence>
<evidence type="ECO:0000313" key="1">
    <source>
        <dbReference type="EMBL" id="NUZ07401.1"/>
    </source>
</evidence>